<name>A0A067PZI5_9AGAM</name>
<dbReference type="InParanoid" id="A0A067PZI5"/>
<dbReference type="AlphaFoldDB" id="A0A067PZI5"/>
<organism evidence="1 2">
    <name type="scientific">Jaapia argillacea MUCL 33604</name>
    <dbReference type="NCBI Taxonomy" id="933084"/>
    <lineage>
        <taxon>Eukaryota</taxon>
        <taxon>Fungi</taxon>
        <taxon>Dikarya</taxon>
        <taxon>Basidiomycota</taxon>
        <taxon>Agaricomycotina</taxon>
        <taxon>Agaricomycetes</taxon>
        <taxon>Agaricomycetidae</taxon>
        <taxon>Jaapiales</taxon>
        <taxon>Jaapiaceae</taxon>
        <taxon>Jaapia</taxon>
    </lineage>
</organism>
<reference evidence="2" key="1">
    <citation type="journal article" date="2014" name="Proc. Natl. Acad. Sci. U.S.A.">
        <title>Extensive sampling of basidiomycete genomes demonstrates inadequacy of the white-rot/brown-rot paradigm for wood decay fungi.</title>
        <authorList>
            <person name="Riley R."/>
            <person name="Salamov A.A."/>
            <person name="Brown D.W."/>
            <person name="Nagy L.G."/>
            <person name="Floudas D."/>
            <person name="Held B.W."/>
            <person name="Levasseur A."/>
            <person name="Lombard V."/>
            <person name="Morin E."/>
            <person name="Otillar R."/>
            <person name="Lindquist E.A."/>
            <person name="Sun H."/>
            <person name="LaButti K.M."/>
            <person name="Schmutz J."/>
            <person name="Jabbour D."/>
            <person name="Luo H."/>
            <person name="Baker S.E."/>
            <person name="Pisabarro A.G."/>
            <person name="Walton J.D."/>
            <person name="Blanchette R.A."/>
            <person name="Henrissat B."/>
            <person name="Martin F."/>
            <person name="Cullen D."/>
            <person name="Hibbett D.S."/>
            <person name="Grigoriev I.V."/>
        </authorList>
    </citation>
    <scope>NUCLEOTIDE SEQUENCE [LARGE SCALE GENOMIC DNA]</scope>
    <source>
        <strain evidence="2">MUCL 33604</strain>
    </source>
</reference>
<protein>
    <submittedName>
        <fullName evidence="1">Uncharacterized protein</fullName>
    </submittedName>
</protein>
<keyword evidence="2" id="KW-1185">Reference proteome</keyword>
<evidence type="ECO:0000313" key="2">
    <source>
        <dbReference type="Proteomes" id="UP000027265"/>
    </source>
</evidence>
<gene>
    <name evidence="1" type="ORF">JAAARDRAFT_79163</name>
</gene>
<proteinExistence type="predicted"/>
<dbReference type="Proteomes" id="UP000027265">
    <property type="component" value="Unassembled WGS sequence"/>
</dbReference>
<dbReference type="EMBL" id="KL197721">
    <property type="protein sequence ID" value="KDQ56672.1"/>
    <property type="molecule type" value="Genomic_DNA"/>
</dbReference>
<sequence>MTLRGKNEHAERSDVQREVVLRLGRDSKGAGAMVMRLTSFVKLTQTHFARQCSYRVPQRTGTRFLIKKVAPRSTAQAPGALDNSEGSENLWLAHLDKVQDVTVVYGRWTKPEKTGDRWNRRIFQTTSPVEAEREVDERMNDVGVNWVIKLDGTESVVKRERAIHIGVKGERGNMRLEGKRFEEITGHSDTV</sequence>
<dbReference type="HOGENOM" id="CLU_1421601_0_0_1"/>
<evidence type="ECO:0000313" key="1">
    <source>
        <dbReference type="EMBL" id="KDQ56672.1"/>
    </source>
</evidence>
<accession>A0A067PZI5</accession>